<dbReference type="InterPro" id="IPR051235">
    <property type="entry name" value="CEP152/SHC-Transforming"/>
</dbReference>
<feature type="compositionally biased region" description="Polar residues" evidence="2">
    <location>
        <begin position="1504"/>
        <end position="1513"/>
    </location>
</feature>
<feature type="coiled-coil region" evidence="1">
    <location>
        <begin position="574"/>
        <end position="786"/>
    </location>
</feature>
<feature type="region of interest" description="Disordered" evidence="2">
    <location>
        <begin position="1"/>
        <end position="198"/>
    </location>
</feature>
<protein>
    <submittedName>
        <fullName evidence="5">LOW QUALITY PROTEIN: centrosomal protein of 152 kDa</fullName>
    </submittedName>
</protein>
<dbReference type="Pfam" id="PF25769">
    <property type="entry name" value="PLK4_bind_CEP152"/>
    <property type="match status" value="1"/>
</dbReference>
<dbReference type="KEGG" id="lcf:108876661"/>
<feature type="coiled-coil region" evidence="1">
    <location>
        <begin position="255"/>
        <end position="338"/>
    </location>
</feature>
<name>A0AAJ7PFD4_LATCA</name>
<feature type="region of interest" description="Disordered" evidence="2">
    <location>
        <begin position="1137"/>
        <end position="1160"/>
    </location>
</feature>
<evidence type="ECO:0000259" key="3">
    <source>
        <dbReference type="Pfam" id="PF25770"/>
    </source>
</evidence>
<dbReference type="Proteomes" id="UP000694890">
    <property type="component" value="Linkage group LG10"/>
</dbReference>
<proteinExistence type="predicted"/>
<reference evidence="5" key="1">
    <citation type="submission" date="2025-08" db="UniProtKB">
        <authorList>
            <consortium name="RefSeq"/>
        </authorList>
    </citation>
    <scope>IDENTIFICATION</scope>
    <source>
        <tissue evidence="5">Brain</tissue>
    </source>
</reference>
<feature type="compositionally biased region" description="Polar residues" evidence="2">
    <location>
        <begin position="1627"/>
        <end position="1638"/>
    </location>
</feature>
<feature type="compositionally biased region" description="Polar residues" evidence="2">
    <location>
        <begin position="1563"/>
        <end position="1573"/>
    </location>
</feature>
<feature type="compositionally biased region" description="Polar residues" evidence="2">
    <location>
        <begin position="125"/>
        <end position="159"/>
    </location>
</feature>
<dbReference type="RefSeq" id="XP_018521837.1">
    <property type="nucleotide sequence ID" value="XM_018666321.2"/>
</dbReference>
<keyword evidence="1" id="KW-0175">Coiled coil</keyword>
<dbReference type="PANTHER" id="PTHR10337:SF6">
    <property type="entry name" value="CENTROSOMAL PROTEIN OF 152 KDA"/>
    <property type="match status" value="1"/>
</dbReference>
<feature type="coiled-coil region" evidence="1">
    <location>
        <begin position="834"/>
        <end position="921"/>
    </location>
</feature>
<feature type="compositionally biased region" description="Polar residues" evidence="2">
    <location>
        <begin position="50"/>
        <end position="77"/>
    </location>
</feature>
<gene>
    <name evidence="5" type="primary">cep152</name>
</gene>
<dbReference type="InterPro" id="IPR057664">
    <property type="entry name" value="CEP152_PLK4_bind"/>
</dbReference>
<organism evidence="4 5">
    <name type="scientific">Lates calcarifer</name>
    <name type="common">Barramundi</name>
    <name type="synonym">Holocentrus calcarifer</name>
    <dbReference type="NCBI Taxonomy" id="8187"/>
    <lineage>
        <taxon>Eukaryota</taxon>
        <taxon>Metazoa</taxon>
        <taxon>Chordata</taxon>
        <taxon>Craniata</taxon>
        <taxon>Vertebrata</taxon>
        <taxon>Euteleostomi</taxon>
        <taxon>Actinopterygii</taxon>
        <taxon>Neopterygii</taxon>
        <taxon>Teleostei</taxon>
        <taxon>Neoteleostei</taxon>
        <taxon>Acanthomorphata</taxon>
        <taxon>Carangaria</taxon>
        <taxon>Carangaria incertae sedis</taxon>
        <taxon>Centropomidae</taxon>
        <taxon>Lates</taxon>
    </lineage>
</organism>
<evidence type="ECO:0000313" key="4">
    <source>
        <dbReference type="Proteomes" id="UP000694890"/>
    </source>
</evidence>
<sequence length="1682" mass="194333">MSIDFDSAALQTQHEEEEYDQEDYAREQELHKLLTDLPDDMLEDSRDSSSPELEYSTCSNKNTGNSPQSTWTQQWSNHPRPISHEQNSEADYDQGSHDDYAYGDGAAQINGHQRHPQSQPPPRSWNQQSQDHQFTQGDYTYTSMGTEESTETNDFSTDQYESKPYPQGNNNHVEYNGEGGYRDKQSHEGNNTRNHFQPGVGDKAVNQYKASYNPHHPAHQPKMFNSQAAHQGGQFDHLQREFLDSTQQTADREQLAQLQILNKAQQRQIEDLERKLEDSRRNMRYLEHQFAIVKDEKEGLAVSLKESSRLVEEAKEREVQLQNKVKALEQQLQVLTERDHENMKKQRVAEAAVDSMKQQMLELCRSDTLSRAREQHDRDLAIIREQHEVALLTIEQKLDSTTQALNEHIDLSQRLREQVKQLERQREEEQLERARVINALTQGLEESQQQCAKLLQTSSVQEMSQLQIKLQQAQSAKALSENLNKVLQEDLADLKEQITLYESAVKHGVIALDLSSDWENPLSESCMDLGLKKVNRKNGMLHSTALAHLSDSKLPKDEALRLLRVEMQRCLGSLKGKRQKISQLQEELQHCQSQVNELQTQLDEAKLSSSVRENSQTKHLDMTGESQKELMRLQEDKRHLQEQMEVLDKKNKELKQSEEKVRSANAELCTKMREMIQELDQEKQEAAERSERIHQQYRDDVVNRVKTELMLEHDAQVEQLMEQHQQQLQQLQAQLSEANDKMLAVQECYISVCKEKDTLEERIHNREKEEDLIRENEQKMREENDIAMGKLRAELEAQHQASINQLKGLWSSQKEAEIQQQVDSHITSAKATWKEELQKMEKTWTQRLEEARREKHRETAEVTCQTDETEDSSVTITAEELDSRLSAQKKQLQLETEKVKRKAVEEARKQTQRELQEKHLEEMAKQVEGAVTRAYNRWIEDLTSLPEYQASLQTEKEKWEELQEKCTEQWVSQALREAEEQWHKKHKSQLEQQSSGEQRVEELQEEVATLQSQLEQVRREQAALLKAELAGARAAWNRDKQQEISIIQVRSEQVYHSKLQEQHKKLEQVLQQAREDAELQKKELLLQMESKLQETLRTREKEWRCRHAEKELTQKQQVRDELLAELQTGLAEVQAQLLRDPKTDQQGTENTRRTSGDTSERTITHIIQTSCKDIVSRAISQAKKEWKTISEERLNRVLKETQEQHEREIDKMQSSLSQRKEQVHCRKECAETSSKLQKKNQELQRHLEKACRQLQHTVREHKTAMQRLKDEYESSLQKAKEEHLQQLDEVKRAKESSGNSDHHQNLQQGLEEMKQQYLMTVEKIREDMLRYLQESRERAAEMIRMEVQRERQDTARKMRRYYLTCLQELLEDGGKTTGAEKKIMNAASKLAAMAKVLETPIKSKSGKNYTLPNCSTAASTTGCHPGRNAGFNKNLSTLPELPDIRVEERSHREKTSADSAQKPAAAARTKPLSHQDISASGKEEASVDAGMKPQSAAHTHLSSHKPSQQTASPSEVDFVSASVRSRSRELYLQGGESSTADNHLNKPFLIQEAPVRDEKRTEWSMTSSDSDASFQVPRLSHSGRKVEPVKPFSVSAASASDFREFGGLTPDASDLTIYNEIAKKTPHAQTSNFPSVKMSTHREPTPGSEAKKQQGVCSRPVFSELRQRQQDSGFDSPFYQHN</sequence>
<dbReference type="Pfam" id="PF25770">
    <property type="entry name" value="CC_CEP63-bind_CEP152"/>
    <property type="match status" value="1"/>
</dbReference>
<evidence type="ECO:0000313" key="5">
    <source>
        <dbReference type="RefSeq" id="XP_018521837.1"/>
    </source>
</evidence>
<feature type="compositionally biased region" description="Basic and acidic residues" evidence="2">
    <location>
        <begin position="1150"/>
        <end position="1160"/>
    </location>
</feature>
<feature type="compositionally biased region" description="Low complexity" evidence="2">
    <location>
        <begin position="1457"/>
        <end position="1467"/>
    </location>
</feature>
<feature type="domain" description="CEP152 CEP63 binding coiled coil" evidence="3">
    <location>
        <begin position="1310"/>
        <end position="1360"/>
    </location>
</feature>
<feature type="coiled-coil region" evidence="1">
    <location>
        <begin position="405"/>
        <end position="504"/>
    </location>
</feature>
<dbReference type="InterPro" id="IPR057659">
    <property type="entry name" value="CEP152_CC"/>
</dbReference>
<dbReference type="PANTHER" id="PTHR10337">
    <property type="entry name" value="SHC TRANSFORMING PROTEIN"/>
    <property type="match status" value="1"/>
</dbReference>
<feature type="region of interest" description="Disordered" evidence="2">
    <location>
        <begin position="1626"/>
        <end position="1659"/>
    </location>
</feature>
<dbReference type="CTD" id="22995"/>
<feature type="coiled-coil region" evidence="1">
    <location>
        <begin position="993"/>
        <end position="1027"/>
    </location>
</feature>
<evidence type="ECO:0000256" key="2">
    <source>
        <dbReference type="SAM" id="MobiDB-lite"/>
    </source>
</evidence>
<feature type="compositionally biased region" description="Basic and acidic residues" evidence="2">
    <location>
        <begin position="23"/>
        <end position="34"/>
    </location>
</feature>
<feature type="compositionally biased region" description="Basic and acidic residues" evidence="2">
    <location>
        <begin position="1640"/>
        <end position="1652"/>
    </location>
</feature>
<accession>A0AAJ7PFD4</accession>
<evidence type="ECO:0000256" key="1">
    <source>
        <dbReference type="SAM" id="Coils"/>
    </source>
</evidence>
<feature type="coiled-coil region" evidence="1">
    <location>
        <begin position="1056"/>
        <end position="1125"/>
    </location>
</feature>
<dbReference type="GO" id="GO:0005813">
    <property type="term" value="C:centrosome"/>
    <property type="evidence" value="ECO:0007669"/>
    <property type="project" value="TreeGrafter"/>
</dbReference>
<feature type="coiled-coil region" evidence="1">
    <location>
        <begin position="1191"/>
        <end position="1296"/>
    </location>
</feature>
<dbReference type="GO" id="GO:0007099">
    <property type="term" value="P:centriole replication"/>
    <property type="evidence" value="ECO:0007669"/>
    <property type="project" value="TreeGrafter"/>
</dbReference>
<feature type="region of interest" description="Disordered" evidence="2">
    <location>
        <begin position="1448"/>
        <end position="1590"/>
    </location>
</feature>
<dbReference type="GeneID" id="108876661"/>